<dbReference type="InterPro" id="IPR018120">
    <property type="entry name" value="Glyco_hydro_1_AS"/>
</dbReference>
<gene>
    <name evidence="12" type="ORF">ACFYXI_16560</name>
</gene>
<reference evidence="12 13" key="1">
    <citation type="submission" date="2024-10" db="EMBL/GenBank/DDBJ databases">
        <title>The Natural Products Discovery Center: Release of the First 8490 Sequenced Strains for Exploring Actinobacteria Biosynthetic Diversity.</title>
        <authorList>
            <person name="Kalkreuter E."/>
            <person name="Kautsar S.A."/>
            <person name="Yang D."/>
            <person name="Bader C.D."/>
            <person name="Teijaro C.N."/>
            <person name="Fluegel L."/>
            <person name="Davis C.M."/>
            <person name="Simpson J.R."/>
            <person name="Lauterbach L."/>
            <person name="Steele A.D."/>
            <person name="Gui C."/>
            <person name="Meng S."/>
            <person name="Li G."/>
            <person name="Viehrig K."/>
            <person name="Ye F."/>
            <person name="Su P."/>
            <person name="Kiefer A.F."/>
            <person name="Nichols A."/>
            <person name="Cepeda A.J."/>
            <person name="Yan W."/>
            <person name="Fan B."/>
            <person name="Jiang Y."/>
            <person name="Adhikari A."/>
            <person name="Zheng C.-J."/>
            <person name="Schuster L."/>
            <person name="Cowan T.M."/>
            <person name="Smanski M.J."/>
            <person name="Chevrette M.G."/>
            <person name="De Carvalho L.P.S."/>
            <person name="Shen B."/>
        </authorList>
    </citation>
    <scope>NUCLEOTIDE SEQUENCE [LARGE SCALE GENOMIC DNA]</scope>
    <source>
        <strain evidence="12 13">NPDC002173</strain>
    </source>
</reference>
<sequence length="486" mass="52353">MSATTTAHPGEPPVTAASARTTRGETDEGRGGRLAFPDGFVWGAATAAYQIEGAAAEDGRGRSIWDSFSRVPGKVADGHTGDVACDHYHRYAEDVRLMAGLGLAAYRFSVAWPRVRPTGSGPVNPRGLDFYDRLVDDLLAHDIAPYPTLYHWDLPQALEDCGGWTSRDVAYRFADYATAVHDRLGDRIRTWTTLNEPWVAAFLGYGSGVHAPGRQSPAAAFRAAHHLLLGHGLAASALRAAGAAEIALTLNLAPVIGPGDAAPAIATVDGLLNRQFLDPALRGSYPGDVLEIAARHGGLDHIRDGDLEIIRQPLELLGINYYNPSFVSSAPGEPANPAFPGTEGVRFDPPAGPTTAMDWPIDPAGLESLLLRLSHDYPEVGLLVTENGAAFDDVVRDGQVSDPERVGYLDAHLRAAHAAISAGADLRGYLVWSLLDNFEWAYGYHKRFGIVYVDFATQRRIPKESALWYREVIGRNGLSYGSQGDR</sequence>
<comment type="caution">
    <text evidence="12">The sequence shown here is derived from an EMBL/GenBank/DDBJ whole genome shotgun (WGS) entry which is preliminary data.</text>
</comment>
<keyword evidence="4 10" id="KW-0378">Hydrolase</keyword>
<comment type="catalytic activity">
    <reaction evidence="1 10">
        <text>Hydrolysis of terminal, non-reducing beta-D-glucosyl residues with release of beta-D-glucose.</text>
        <dbReference type="EC" id="3.2.1.21"/>
    </reaction>
</comment>
<keyword evidence="6" id="KW-0119">Carbohydrate metabolism</keyword>
<dbReference type="NCBIfam" id="TIGR03356">
    <property type="entry name" value="BGL"/>
    <property type="match status" value="1"/>
</dbReference>
<evidence type="ECO:0000256" key="11">
    <source>
        <dbReference type="SAM" id="MobiDB-lite"/>
    </source>
</evidence>
<keyword evidence="5" id="KW-0136">Cellulose degradation</keyword>
<evidence type="ECO:0000256" key="7">
    <source>
        <dbReference type="ARBA" id="ARBA00023295"/>
    </source>
</evidence>
<dbReference type="PROSITE" id="PS00653">
    <property type="entry name" value="GLYCOSYL_HYDROL_F1_2"/>
    <property type="match status" value="1"/>
</dbReference>
<protein>
    <recommendedName>
        <fullName evidence="3 10">Beta-glucosidase</fullName>
        <ecNumber evidence="3 10">3.2.1.21</ecNumber>
    </recommendedName>
</protein>
<evidence type="ECO:0000256" key="1">
    <source>
        <dbReference type="ARBA" id="ARBA00000448"/>
    </source>
</evidence>
<organism evidence="12 13">
    <name type="scientific">Microtetraspora malaysiensis</name>
    <dbReference type="NCBI Taxonomy" id="161358"/>
    <lineage>
        <taxon>Bacteria</taxon>
        <taxon>Bacillati</taxon>
        <taxon>Actinomycetota</taxon>
        <taxon>Actinomycetes</taxon>
        <taxon>Streptosporangiales</taxon>
        <taxon>Streptosporangiaceae</taxon>
        <taxon>Microtetraspora</taxon>
    </lineage>
</organism>
<evidence type="ECO:0000256" key="2">
    <source>
        <dbReference type="ARBA" id="ARBA00010838"/>
    </source>
</evidence>
<evidence type="ECO:0000313" key="13">
    <source>
        <dbReference type="Proteomes" id="UP001602013"/>
    </source>
</evidence>
<dbReference type="GO" id="GO:0008422">
    <property type="term" value="F:beta-glucosidase activity"/>
    <property type="evidence" value="ECO:0007669"/>
    <property type="project" value="UniProtKB-EC"/>
</dbReference>
<evidence type="ECO:0000256" key="4">
    <source>
        <dbReference type="ARBA" id="ARBA00022801"/>
    </source>
</evidence>
<dbReference type="SUPFAM" id="SSF51445">
    <property type="entry name" value="(Trans)glycosidases"/>
    <property type="match status" value="1"/>
</dbReference>
<dbReference type="PROSITE" id="PS00572">
    <property type="entry name" value="GLYCOSYL_HYDROL_F1_1"/>
    <property type="match status" value="1"/>
</dbReference>
<evidence type="ECO:0000256" key="5">
    <source>
        <dbReference type="ARBA" id="ARBA00023001"/>
    </source>
</evidence>
<name>A0ABW6SQF9_9ACTN</name>
<dbReference type="EC" id="3.2.1.21" evidence="3 10"/>
<keyword evidence="7 10" id="KW-0326">Glycosidase</keyword>
<evidence type="ECO:0000256" key="10">
    <source>
        <dbReference type="RuleBase" id="RU361175"/>
    </source>
</evidence>
<dbReference type="InterPro" id="IPR017736">
    <property type="entry name" value="Glyco_hydro_1_beta-glucosidase"/>
</dbReference>
<dbReference type="PRINTS" id="PR00131">
    <property type="entry name" value="GLHYDRLASE1"/>
</dbReference>
<dbReference type="Gene3D" id="3.20.20.80">
    <property type="entry name" value="Glycosidases"/>
    <property type="match status" value="1"/>
</dbReference>
<dbReference type="InterPro" id="IPR017853">
    <property type="entry name" value="GH"/>
</dbReference>
<feature type="active site" description="Nucleophile" evidence="9">
    <location>
        <position position="386"/>
    </location>
</feature>
<dbReference type="PANTHER" id="PTHR10353:SF36">
    <property type="entry name" value="LP05116P"/>
    <property type="match status" value="1"/>
</dbReference>
<dbReference type="InterPro" id="IPR001360">
    <property type="entry name" value="Glyco_hydro_1"/>
</dbReference>
<dbReference type="Pfam" id="PF00232">
    <property type="entry name" value="Glyco_hydro_1"/>
    <property type="match status" value="1"/>
</dbReference>
<dbReference type="InterPro" id="IPR033132">
    <property type="entry name" value="GH_1_N_CS"/>
</dbReference>
<proteinExistence type="inferred from homology"/>
<dbReference type="EMBL" id="JBIASD010000009">
    <property type="protein sequence ID" value="MFF3667211.1"/>
    <property type="molecule type" value="Genomic_DNA"/>
</dbReference>
<dbReference type="RefSeq" id="WP_387412092.1">
    <property type="nucleotide sequence ID" value="NZ_JBIASD010000009.1"/>
</dbReference>
<evidence type="ECO:0000313" key="12">
    <source>
        <dbReference type="EMBL" id="MFF3667211.1"/>
    </source>
</evidence>
<evidence type="ECO:0000256" key="8">
    <source>
        <dbReference type="ARBA" id="ARBA00023326"/>
    </source>
</evidence>
<accession>A0ABW6SQF9</accession>
<evidence type="ECO:0000256" key="9">
    <source>
        <dbReference type="PROSITE-ProRule" id="PRU10055"/>
    </source>
</evidence>
<dbReference type="PANTHER" id="PTHR10353">
    <property type="entry name" value="GLYCOSYL HYDROLASE"/>
    <property type="match status" value="1"/>
</dbReference>
<keyword evidence="13" id="KW-1185">Reference proteome</keyword>
<feature type="region of interest" description="Disordered" evidence="11">
    <location>
        <begin position="1"/>
        <end position="34"/>
    </location>
</feature>
<dbReference type="Proteomes" id="UP001602013">
    <property type="component" value="Unassembled WGS sequence"/>
</dbReference>
<keyword evidence="8" id="KW-0624">Polysaccharide degradation</keyword>
<evidence type="ECO:0000256" key="6">
    <source>
        <dbReference type="ARBA" id="ARBA00023277"/>
    </source>
</evidence>
<evidence type="ECO:0000256" key="3">
    <source>
        <dbReference type="ARBA" id="ARBA00012744"/>
    </source>
</evidence>
<comment type="similarity">
    <text evidence="2 10">Belongs to the glycosyl hydrolase 1 family.</text>
</comment>
<feature type="compositionally biased region" description="Basic and acidic residues" evidence="11">
    <location>
        <begin position="22"/>
        <end position="31"/>
    </location>
</feature>